<dbReference type="Gene3D" id="2.20.110.10">
    <property type="entry name" value="Histone H3 K4-specific methyltransferase SET7/9 N-terminal domain"/>
    <property type="match status" value="1"/>
</dbReference>
<evidence type="ECO:0000313" key="2">
    <source>
        <dbReference type="Proteomes" id="UP000234331"/>
    </source>
</evidence>
<dbReference type="RefSeq" id="WP_165818266.1">
    <property type="nucleotide sequence ID" value="NZ_FZMO01000063.1"/>
</dbReference>
<protein>
    <submittedName>
        <fullName evidence="1">MORN variant repeat protein</fullName>
    </submittedName>
</protein>
<sequence length="116" mass="13261">MTGPDPTPTVHIDDIDYTDDLFVTHDGKLFTGQVVDRYRDGQLCKIETYENGRPNGLERSFYPDGSLQSEYWNAPGGWHGVGRTWFPNGQLESETQYNHGEVVHRKRWSDDGSERG</sequence>
<dbReference type="SUPFAM" id="SSF82185">
    <property type="entry name" value="Histone H3 K4-specific methyltransferase SET7/9 N-terminal domain"/>
    <property type="match status" value="1"/>
</dbReference>
<accession>A0A2I2KMA8</accession>
<dbReference type="Pfam" id="PF07661">
    <property type="entry name" value="MORN_2"/>
    <property type="match status" value="2"/>
</dbReference>
<keyword evidence="2" id="KW-1185">Reference proteome</keyword>
<reference evidence="1 2" key="1">
    <citation type="submission" date="2017-06" db="EMBL/GenBank/DDBJ databases">
        <authorList>
            <person name="Kim H.J."/>
            <person name="Triplett B.A."/>
        </authorList>
    </citation>
    <scope>NUCLEOTIDE SEQUENCE [LARGE SCALE GENOMIC DNA]</scope>
    <source>
        <strain evidence="1">FRACA_ARgP5</strain>
    </source>
</reference>
<evidence type="ECO:0000313" key="1">
    <source>
        <dbReference type="EMBL" id="SNQ46789.1"/>
    </source>
</evidence>
<organism evidence="1 2">
    <name type="scientific">Frankia canadensis</name>
    <dbReference type="NCBI Taxonomy" id="1836972"/>
    <lineage>
        <taxon>Bacteria</taxon>
        <taxon>Bacillati</taxon>
        <taxon>Actinomycetota</taxon>
        <taxon>Actinomycetes</taxon>
        <taxon>Frankiales</taxon>
        <taxon>Frankiaceae</taxon>
        <taxon>Frankia</taxon>
    </lineage>
</organism>
<gene>
    <name evidence="1" type="ORF">FRACA_1550019</name>
</gene>
<proteinExistence type="predicted"/>
<dbReference type="AlphaFoldDB" id="A0A2I2KMA8"/>
<name>A0A2I2KMA8_9ACTN</name>
<dbReference type="Proteomes" id="UP000234331">
    <property type="component" value="Unassembled WGS sequence"/>
</dbReference>
<dbReference type="InterPro" id="IPR011652">
    <property type="entry name" value="MORN_2"/>
</dbReference>
<dbReference type="EMBL" id="FZMO01000063">
    <property type="protein sequence ID" value="SNQ46789.1"/>
    <property type="molecule type" value="Genomic_DNA"/>
</dbReference>